<name>A0A3M2VYW9_PSESI</name>
<gene>
    <name evidence="2" type="ORF">ALQ95_04792</name>
</gene>
<dbReference type="CDD" id="cd04301">
    <property type="entry name" value="NAT_SF"/>
    <property type="match status" value="1"/>
</dbReference>
<feature type="domain" description="N-acetyltransferase" evidence="1">
    <location>
        <begin position="51"/>
        <end position="207"/>
    </location>
</feature>
<accession>A0A3M2VYW9</accession>
<dbReference type="RefSeq" id="WP_259469077.1">
    <property type="nucleotide sequence ID" value="NZ_RBNR01000136.1"/>
</dbReference>
<dbReference type="Gene3D" id="3.40.630.30">
    <property type="match status" value="1"/>
</dbReference>
<proteinExistence type="predicted"/>
<evidence type="ECO:0000259" key="1">
    <source>
        <dbReference type="PROSITE" id="PS51186"/>
    </source>
</evidence>
<comment type="caution">
    <text evidence="2">The sequence shown here is derived from an EMBL/GenBank/DDBJ whole genome shotgun (WGS) entry which is preliminary data.</text>
</comment>
<dbReference type="InterPro" id="IPR016181">
    <property type="entry name" value="Acyl_CoA_acyltransferase"/>
</dbReference>
<evidence type="ECO:0000313" key="2">
    <source>
        <dbReference type="EMBL" id="RML44492.1"/>
    </source>
</evidence>
<protein>
    <submittedName>
        <fullName evidence="2">Acetyltransferase, GNAT family</fullName>
    </submittedName>
</protein>
<evidence type="ECO:0000313" key="3">
    <source>
        <dbReference type="Proteomes" id="UP000280292"/>
    </source>
</evidence>
<reference evidence="2 3" key="1">
    <citation type="submission" date="2018-08" db="EMBL/GenBank/DDBJ databases">
        <title>Recombination of ecologically and evolutionarily significant loci maintains genetic cohesion in the Pseudomonas syringae species complex.</title>
        <authorList>
            <person name="Dillon M."/>
            <person name="Thakur S."/>
            <person name="Almeida R.N.D."/>
            <person name="Weir B.S."/>
            <person name="Guttman D.S."/>
        </authorList>
    </citation>
    <scope>NUCLEOTIDE SEQUENCE [LARGE SCALE GENOMIC DNA]</scope>
    <source>
        <strain evidence="2 3">ICMP 3883</strain>
    </source>
</reference>
<dbReference type="SUPFAM" id="SSF55729">
    <property type="entry name" value="Acyl-CoA N-acyltransferases (Nat)"/>
    <property type="match status" value="1"/>
</dbReference>
<dbReference type="PROSITE" id="PS51186">
    <property type="entry name" value="GNAT"/>
    <property type="match status" value="1"/>
</dbReference>
<dbReference type="AlphaFoldDB" id="A0A3M2VYW9"/>
<dbReference type="Pfam" id="PF00583">
    <property type="entry name" value="Acetyltransf_1"/>
    <property type="match status" value="1"/>
</dbReference>
<organism evidence="2 3">
    <name type="scientific">Pseudomonas syringae pv. ribicola</name>
    <dbReference type="NCBI Taxonomy" id="55398"/>
    <lineage>
        <taxon>Bacteria</taxon>
        <taxon>Pseudomonadati</taxon>
        <taxon>Pseudomonadota</taxon>
        <taxon>Gammaproteobacteria</taxon>
        <taxon>Pseudomonadales</taxon>
        <taxon>Pseudomonadaceae</taxon>
        <taxon>Pseudomonas</taxon>
    </lineage>
</organism>
<dbReference type="GO" id="GO:0016747">
    <property type="term" value="F:acyltransferase activity, transferring groups other than amino-acyl groups"/>
    <property type="evidence" value="ECO:0007669"/>
    <property type="project" value="InterPro"/>
</dbReference>
<dbReference type="EMBL" id="RBNR01000136">
    <property type="protein sequence ID" value="RML44492.1"/>
    <property type="molecule type" value="Genomic_DNA"/>
</dbReference>
<keyword evidence="2" id="KW-0808">Transferase</keyword>
<sequence>MTGLVCKGHFPRSSGATRMPYTADILKRFNEDTDDLAGGFWVEKLRDGTPVLIRQLVDKDRDREFSFLTDLGKDIAHFRFLGSFSKHKKVHDQLMDIDLHNRMAYIALAYDNDELTEIGVARYGAYEGDAHCEFAIAVSEKWQRRGVATALLKRLMETATKEGFSKISSMDASKNLAMDGLATSMGFTCRVDEKHGPRIFHEYVLVL</sequence>
<dbReference type="Proteomes" id="UP000280292">
    <property type="component" value="Unassembled WGS sequence"/>
</dbReference>
<dbReference type="InterPro" id="IPR000182">
    <property type="entry name" value="GNAT_dom"/>
</dbReference>